<evidence type="ECO:0000256" key="13">
    <source>
        <dbReference type="ARBA" id="ARBA00023204"/>
    </source>
</evidence>
<dbReference type="Pfam" id="PF00730">
    <property type="entry name" value="HhH-GPD"/>
    <property type="match status" value="1"/>
</dbReference>
<feature type="domain" description="HTH araC/xylS-type" evidence="14">
    <location>
        <begin position="87"/>
        <end position="185"/>
    </location>
</feature>
<keyword evidence="9" id="KW-0805">Transcription regulation</keyword>
<dbReference type="GO" id="GO:0008168">
    <property type="term" value="F:methyltransferase activity"/>
    <property type="evidence" value="ECO:0007669"/>
    <property type="project" value="UniProtKB-KW"/>
</dbReference>
<dbReference type="RefSeq" id="WP_147846213.1">
    <property type="nucleotide sequence ID" value="NZ_VDUZ01000006.1"/>
</dbReference>
<dbReference type="InterPro" id="IPR018060">
    <property type="entry name" value="HTH_AraC"/>
</dbReference>
<evidence type="ECO:0000256" key="1">
    <source>
        <dbReference type="ARBA" id="ARBA00000086"/>
    </source>
</evidence>
<keyword evidence="6" id="KW-0479">Metal-binding</keyword>
<dbReference type="GO" id="GO:0008270">
    <property type="term" value="F:zinc ion binding"/>
    <property type="evidence" value="ECO:0007669"/>
    <property type="project" value="InterPro"/>
</dbReference>
<dbReference type="InterPro" id="IPR003265">
    <property type="entry name" value="HhH-GPD_domain"/>
</dbReference>
<dbReference type="GO" id="GO:0043916">
    <property type="term" value="F:DNA-7-methylguanine glycosylase activity"/>
    <property type="evidence" value="ECO:0007669"/>
    <property type="project" value="TreeGrafter"/>
</dbReference>
<dbReference type="GO" id="GO:0006285">
    <property type="term" value="P:base-excision repair, AP site formation"/>
    <property type="evidence" value="ECO:0007669"/>
    <property type="project" value="TreeGrafter"/>
</dbReference>
<dbReference type="Proteomes" id="UP000321638">
    <property type="component" value="Unassembled WGS sequence"/>
</dbReference>
<dbReference type="GO" id="GO:0003700">
    <property type="term" value="F:DNA-binding transcription factor activity"/>
    <property type="evidence" value="ECO:0007669"/>
    <property type="project" value="InterPro"/>
</dbReference>
<dbReference type="SMART" id="SM01009">
    <property type="entry name" value="AlkA_N"/>
    <property type="match status" value="1"/>
</dbReference>
<dbReference type="GO" id="GO:0043565">
    <property type="term" value="F:sequence-specific DNA binding"/>
    <property type="evidence" value="ECO:0007669"/>
    <property type="project" value="InterPro"/>
</dbReference>
<dbReference type="PANTHER" id="PTHR43003:SF13">
    <property type="entry name" value="DNA-3-METHYLADENINE GLYCOSYLASE 2"/>
    <property type="match status" value="1"/>
</dbReference>
<keyword evidence="11" id="KW-0010">Activator</keyword>
<organism evidence="15 16">
    <name type="scientific">Vineibacter terrae</name>
    <dbReference type="NCBI Taxonomy" id="2586908"/>
    <lineage>
        <taxon>Bacteria</taxon>
        <taxon>Pseudomonadati</taxon>
        <taxon>Pseudomonadota</taxon>
        <taxon>Alphaproteobacteria</taxon>
        <taxon>Hyphomicrobiales</taxon>
        <taxon>Vineibacter</taxon>
    </lineage>
</organism>
<reference evidence="15 16" key="1">
    <citation type="submission" date="2019-06" db="EMBL/GenBank/DDBJ databases">
        <title>New taxonomy in bacterial strain CC-CFT640, isolated from vineyard.</title>
        <authorList>
            <person name="Lin S.-Y."/>
            <person name="Tsai C.-F."/>
            <person name="Young C.-C."/>
        </authorList>
    </citation>
    <scope>NUCLEOTIDE SEQUENCE [LARGE SCALE GENOMIC DNA]</scope>
    <source>
        <strain evidence="15 16">CC-CFT640</strain>
    </source>
</reference>
<dbReference type="SMART" id="SM00342">
    <property type="entry name" value="HTH_ARAC"/>
    <property type="match status" value="1"/>
</dbReference>
<dbReference type="CDD" id="cd00056">
    <property type="entry name" value="ENDO3c"/>
    <property type="match status" value="1"/>
</dbReference>
<evidence type="ECO:0000256" key="5">
    <source>
        <dbReference type="ARBA" id="ARBA00022679"/>
    </source>
</evidence>
<keyword evidence="5" id="KW-0808">Transferase</keyword>
<dbReference type="SUPFAM" id="SSF48150">
    <property type="entry name" value="DNA-glycosylase"/>
    <property type="match status" value="1"/>
</dbReference>
<keyword evidence="10" id="KW-0238">DNA-binding</keyword>
<dbReference type="InterPro" id="IPR051912">
    <property type="entry name" value="Alkylbase_DNA_Glycosylase/TA"/>
</dbReference>
<dbReference type="InterPro" id="IPR037046">
    <property type="entry name" value="AlkA_N_sf"/>
</dbReference>
<dbReference type="EMBL" id="VDUZ01000006">
    <property type="protein sequence ID" value="TXL78743.1"/>
    <property type="molecule type" value="Genomic_DNA"/>
</dbReference>
<evidence type="ECO:0000256" key="4">
    <source>
        <dbReference type="ARBA" id="ARBA00022603"/>
    </source>
</evidence>
<evidence type="ECO:0000256" key="7">
    <source>
        <dbReference type="ARBA" id="ARBA00022763"/>
    </source>
</evidence>
<evidence type="ECO:0000256" key="8">
    <source>
        <dbReference type="ARBA" id="ARBA00022833"/>
    </source>
</evidence>
<dbReference type="SUPFAM" id="SSF55945">
    <property type="entry name" value="TATA-box binding protein-like"/>
    <property type="match status" value="1"/>
</dbReference>
<dbReference type="InterPro" id="IPR011257">
    <property type="entry name" value="DNA_glycosylase"/>
</dbReference>
<comment type="caution">
    <text evidence="15">The sequence shown here is derived from an EMBL/GenBank/DDBJ whole genome shotgun (WGS) entry which is preliminary data.</text>
</comment>
<protein>
    <recommendedName>
        <fullName evidence="3">DNA-3-methyladenine glycosylase II</fullName>
        <ecNumber evidence="3">3.2.2.21</ecNumber>
    </recommendedName>
</protein>
<dbReference type="GO" id="GO:0006307">
    <property type="term" value="P:DNA alkylation repair"/>
    <property type="evidence" value="ECO:0007669"/>
    <property type="project" value="TreeGrafter"/>
</dbReference>
<evidence type="ECO:0000313" key="16">
    <source>
        <dbReference type="Proteomes" id="UP000321638"/>
    </source>
</evidence>
<name>A0A5C8PRX5_9HYPH</name>
<evidence type="ECO:0000256" key="2">
    <source>
        <dbReference type="ARBA" id="ARBA00001947"/>
    </source>
</evidence>
<dbReference type="InterPro" id="IPR009057">
    <property type="entry name" value="Homeodomain-like_sf"/>
</dbReference>
<evidence type="ECO:0000313" key="15">
    <source>
        <dbReference type="EMBL" id="TXL78743.1"/>
    </source>
</evidence>
<dbReference type="InterPro" id="IPR035451">
    <property type="entry name" value="Ada-like_dom_sf"/>
</dbReference>
<dbReference type="Gene3D" id="1.10.10.60">
    <property type="entry name" value="Homeodomain-like"/>
    <property type="match status" value="1"/>
</dbReference>
<dbReference type="Gene3D" id="1.10.340.30">
    <property type="entry name" value="Hypothetical protein, domain 2"/>
    <property type="match status" value="1"/>
</dbReference>
<dbReference type="GO" id="GO:0008725">
    <property type="term" value="F:DNA-3-methyladenine glycosylase activity"/>
    <property type="evidence" value="ECO:0007669"/>
    <property type="project" value="TreeGrafter"/>
</dbReference>
<dbReference type="SMART" id="SM00478">
    <property type="entry name" value="ENDO3c"/>
    <property type="match status" value="1"/>
</dbReference>
<keyword evidence="13" id="KW-0234">DNA repair</keyword>
<keyword evidence="12" id="KW-0804">Transcription</keyword>
<keyword evidence="8" id="KW-0862">Zinc</keyword>
<dbReference type="PANTHER" id="PTHR43003">
    <property type="entry name" value="DNA-3-METHYLADENINE GLYCOSYLASE"/>
    <property type="match status" value="1"/>
</dbReference>
<evidence type="ECO:0000256" key="11">
    <source>
        <dbReference type="ARBA" id="ARBA00023159"/>
    </source>
</evidence>
<evidence type="ECO:0000256" key="9">
    <source>
        <dbReference type="ARBA" id="ARBA00023015"/>
    </source>
</evidence>
<comment type="cofactor">
    <cofactor evidence="2">
        <name>Zn(2+)</name>
        <dbReference type="ChEBI" id="CHEBI:29105"/>
    </cofactor>
</comment>
<dbReference type="InterPro" id="IPR010316">
    <property type="entry name" value="AlkA_N"/>
</dbReference>
<dbReference type="Gene3D" id="3.40.10.10">
    <property type="entry name" value="DNA Methylphosphotriester Repair Domain"/>
    <property type="match status" value="1"/>
</dbReference>
<dbReference type="OrthoDB" id="9802228at2"/>
<dbReference type="GO" id="GO:0032131">
    <property type="term" value="F:alkylated DNA binding"/>
    <property type="evidence" value="ECO:0007669"/>
    <property type="project" value="TreeGrafter"/>
</dbReference>
<keyword evidence="4" id="KW-0489">Methyltransferase</keyword>
<evidence type="ECO:0000256" key="12">
    <source>
        <dbReference type="ARBA" id="ARBA00023163"/>
    </source>
</evidence>
<dbReference type="AlphaFoldDB" id="A0A5C8PRX5"/>
<dbReference type="FunFam" id="3.40.10.10:FF:000001">
    <property type="entry name" value="DNA-3-methyladenine glycosylase 2"/>
    <property type="match status" value="1"/>
</dbReference>
<sequence>MDLDHDACYRAIQTRDARFDGRLFVAVKTTGIYCRPICPARTPKRENVLFFSTATAAQGAGFRPCLRCRPETSPDLAAWRGTSNTVSRALALIESGALDAADVEALADRLGVGERQLRRLFRQHLGASPVAVAQTRRVLLAKQLIHDTQLSMAHVALAAGFGSVRRFNETFQQLFDRPPIALRRSRATQAVSTGGGAVSVTLAYRPPYDWSAMLTFLAARAIPGVEVVSGDRYARTIAIGDGKGTLMVEPTANARVKATVRFPHLRALPTIIARVRRVFDLAADPVAIGAHLAQDPTLAPLVAARPGLRVPGAWDGFELAVRAVLGQQITVAAATGLAGKLVRAHGEALPSPDGAMPGLTHVFPAPGTLAAADVAALGMPGARAAALRSLAAAVVADPLIFGPRRSLDEAIARLQSLAGVGEWTAQYIAMRELREPDAFPASDIGLLRAMADGAGARPSPAQLLARAEAWRPWRAYAALHLWAADARNAIIDRETTDARRAA</sequence>
<dbReference type="GO" id="GO:0032993">
    <property type="term" value="C:protein-DNA complex"/>
    <property type="evidence" value="ECO:0007669"/>
    <property type="project" value="TreeGrafter"/>
</dbReference>
<dbReference type="Pfam" id="PF12833">
    <property type="entry name" value="HTH_18"/>
    <property type="match status" value="1"/>
</dbReference>
<dbReference type="EC" id="3.2.2.21" evidence="3"/>
<dbReference type="InterPro" id="IPR023170">
    <property type="entry name" value="HhH_base_excis_C"/>
</dbReference>
<evidence type="ECO:0000256" key="3">
    <source>
        <dbReference type="ARBA" id="ARBA00012000"/>
    </source>
</evidence>
<dbReference type="GO" id="GO:0005737">
    <property type="term" value="C:cytoplasm"/>
    <property type="evidence" value="ECO:0007669"/>
    <property type="project" value="TreeGrafter"/>
</dbReference>
<dbReference type="SUPFAM" id="SSF46689">
    <property type="entry name" value="Homeodomain-like"/>
    <property type="match status" value="1"/>
</dbReference>
<dbReference type="PROSITE" id="PS01124">
    <property type="entry name" value="HTH_ARAC_FAMILY_2"/>
    <property type="match status" value="1"/>
</dbReference>
<keyword evidence="7" id="KW-0227">DNA damage</keyword>
<evidence type="ECO:0000256" key="10">
    <source>
        <dbReference type="ARBA" id="ARBA00023125"/>
    </source>
</evidence>
<dbReference type="InterPro" id="IPR004026">
    <property type="entry name" value="Ada_DNA_repair_Zn-bd"/>
</dbReference>
<gene>
    <name evidence="15" type="ORF">FHP25_07035</name>
</gene>
<dbReference type="Gene3D" id="1.10.1670.10">
    <property type="entry name" value="Helix-hairpin-Helix base-excision DNA repair enzymes (C-terminal)"/>
    <property type="match status" value="1"/>
</dbReference>
<accession>A0A5C8PRX5</accession>
<comment type="catalytic activity">
    <reaction evidence="1">
        <text>Hydrolysis of alkylated DNA, releasing 3-methyladenine, 3-methylguanine, 7-methylguanine and 7-methyladenine.</text>
        <dbReference type="EC" id="3.2.2.21"/>
    </reaction>
</comment>
<dbReference type="Pfam" id="PF06029">
    <property type="entry name" value="AlkA_N"/>
    <property type="match status" value="1"/>
</dbReference>
<keyword evidence="16" id="KW-1185">Reference proteome</keyword>
<proteinExistence type="predicted"/>
<evidence type="ECO:0000256" key="6">
    <source>
        <dbReference type="ARBA" id="ARBA00022723"/>
    </source>
</evidence>
<dbReference type="SUPFAM" id="SSF57884">
    <property type="entry name" value="Ada DNA repair protein, N-terminal domain (N-Ada 10)"/>
    <property type="match status" value="1"/>
</dbReference>
<dbReference type="Pfam" id="PF02805">
    <property type="entry name" value="Ada_Zn_binding"/>
    <property type="match status" value="1"/>
</dbReference>
<dbReference type="Gene3D" id="3.30.310.20">
    <property type="entry name" value="DNA-3-methyladenine glycosylase AlkA, N-terminal domain"/>
    <property type="match status" value="1"/>
</dbReference>
<dbReference type="GO" id="GO:0032259">
    <property type="term" value="P:methylation"/>
    <property type="evidence" value="ECO:0007669"/>
    <property type="project" value="UniProtKB-KW"/>
</dbReference>
<evidence type="ECO:0000259" key="14">
    <source>
        <dbReference type="PROSITE" id="PS01124"/>
    </source>
</evidence>